<dbReference type="InterPro" id="IPR005290">
    <property type="entry name" value="Ribosomal_uS15_bac-type"/>
</dbReference>
<keyword evidence="8" id="KW-1185">Reference proteome</keyword>
<dbReference type="PATRIC" id="fig|1286106.3.peg.1373"/>
<dbReference type="STRING" id="1286106.MPL1_06844"/>
<dbReference type="eggNOG" id="COG0184">
    <property type="taxonomic scope" value="Bacteria"/>
</dbReference>
<dbReference type="PANTHER" id="PTHR23321">
    <property type="entry name" value="RIBOSOMAL PROTEIN S15, BACTERIAL AND ORGANELLAR"/>
    <property type="match status" value="1"/>
</dbReference>
<dbReference type="Proteomes" id="UP000012019">
    <property type="component" value="Unassembled WGS sequence"/>
</dbReference>
<dbReference type="GO" id="GO:0006412">
    <property type="term" value="P:translation"/>
    <property type="evidence" value="ECO:0007669"/>
    <property type="project" value="UniProtKB-UniRule"/>
</dbReference>
<evidence type="ECO:0000256" key="5">
    <source>
        <dbReference type="RuleBase" id="RU003919"/>
    </source>
</evidence>
<dbReference type="AlphaFoldDB" id="M7P0L7"/>
<accession>M7P0L7</accession>
<comment type="similarity">
    <text evidence="4 5">Belongs to the universal ribosomal protein uS15 family.</text>
</comment>
<evidence type="ECO:0000256" key="3">
    <source>
        <dbReference type="ARBA" id="ARBA00064542"/>
    </source>
</evidence>
<dbReference type="NCBIfam" id="TIGR00952">
    <property type="entry name" value="S15_bact"/>
    <property type="match status" value="1"/>
</dbReference>
<evidence type="ECO:0000313" key="8">
    <source>
        <dbReference type="Proteomes" id="UP000012019"/>
    </source>
</evidence>
<dbReference type="Gene3D" id="6.10.250.3130">
    <property type="match status" value="1"/>
</dbReference>
<keyword evidence="4 6" id="KW-0699">rRNA-binding</keyword>
<keyword evidence="1 4" id="KW-0689">Ribosomal protein</keyword>
<gene>
    <name evidence="4" type="primary">rpsO</name>
    <name evidence="7" type="ORF">MPL1_06844</name>
</gene>
<comment type="function">
    <text evidence="4">Forms an intersubunit bridge (bridge B4) with the 23S rRNA of the 50S subunit in the ribosome.</text>
</comment>
<comment type="subunit">
    <text evidence="3 4">Part of the 30S ribosomal subunit. Forms a bridge to the 50S subunit in the 70S ribosome, contacting the 23S rRNA.</text>
</comment>
<dbReference type="CDD" id="cd00353">
    <property type="entry name" value="Ribosomal_S15p_S13e"/>
    <property type="match status" value="1"/>
</dbReference>
<dbReference type="RefSeq" id="WP_009726362.1">
    <property type="nucleotide sequence ID" value="NZ_APHR01000035.1"/>
</dbReference>
<evidence type="ECO:0000256" key="4">
    <source>
        <dbReference type="HAMAP-Rule" id="MF_01343"/>
    </source>
</evidence>
<sequence length="89" mass="10226">MSITAEQKKEIISKYARGEGDTGSAEIQVALLTARITNLSDHFKSNIHDHHSRQGLLKMVSSRRKMLDYLKKTDINRYRDLIADLGLRR</sequence>
<comment type="function">
    <text evidence="4 6">One of the primary rRNA binding proteins, it binds directly to 16S rRNA where it helps nucleate assembly of the platform of the 30S subunit by binding and bridging several RNA helices of the 16S rRNA.</text>
</comment>
<dbReference type="InterPro" id="IPR000589">
    <property type="entry name" value="Ribosomal_uS15"/>
</dbReference>
<dbReference type="GO" id="GO:0003735">
    <property type="term" value="F:structural constituent of ribosome"/>
    <property type="evidence" value="ECO:0007669"/>
    <property type="project" value="InterPro"/>
</dbReference>
<keyword evidence="2 4" id="KW-0687">Ribonucleoprotein</keyword>
<dbReference type="Gene3D" id="1.10.287.10">
    <property type="entry name" value="S15/NS1, RNA-binding"/>
    <property type="match status" value="1"/>
</dbReference>
<evidence type="ECO:0000256" key="6">
    <source>
        <dbReference type="RuleBase" id="RU004524"/>
    </source>
</evidence>
<comment type="caution">
    <text evidence="7">The sequence shown here is derived from an EMBL/GenBank/DDBJ whole genome shotgun (WGS) entry which is preliminary data.</text>
</comment>
<dbReference type="GO" id="GO:0022627">
    <property type="term" value="C:cytosolic small ribosomal subunit"/>
    <property type="evidence" value="ECO:0007669"/>
    <property type="project" value="TreeGrafter"/>
</dbReference>
<dbReference type="FunFam" id="1.10.287.10:FF:000002">
    <property type="entry name" value="30S ribosomal protein S15"/>
    <property type="match status" value="1"/>
</dbReference>
<evidence type="ECO:0000313" key="7">
    <source>
        <dbReference type="EMBL" id="EMR13021.1"/>
    </source>
</evidence>
<dbReference type="SUPFAM" id="SSF47060">
    <property type="entry name" value="S15/NS1 RNA-binding domain"/>
    <property type="match status" value="1"/>
</dbReference>
<keyword evidence="4 6" id="KW-0694">RNA-binding</keyword>
<dbReference type="InterPro" id="IPR009068">
    <property type="entry name" value="uS15_NS1_RNA-bd_sf"/>
</dbReference>
<proteinExistence type="inferred from homology"/>
<name>M7P0L7_9GAMM</name>
<evidence type="ECO:0000256" key="1">
    <source>
        <dbReference type="ARBA" id="ARBA00022980"/>
    </source>
</evidence>
<reference evidence="7 8" key="1">
    <citation type="journal article" date="2013" name="Genome Announc.">
        <title>Draft Genome Sequence of Methylophaga lonarensis MPLT, a Haloalkaliphilic (Non-Methane-Utilizing) Methylotroph.</title>
        <authorList>
            <person name="Shetty S.A."/>
            <person name="Marathe N.P."/>
            <person name="Munot H."/>
            <person name="Antony C.P."/>
            <person name="Dhotre D.P."/>
            <person name="Murrell J.C."/>
            <person name="Shouche Y.S."/>
        </authorList>
    </citation>
    <scope>NUCLEOTIDE SEQUENCE [LARGE SCALE GENOMIC DNA]</scope>
    <source>
        <strain evidence="7 8">MPL</strain>
    </source>
</reference>
<protein>
    <recommendedName>
        <fullName evidence="4">Small ribosomal subunit protein uS15</fullName>
    </recommendedName>
</protein>
<dbReference type="HAMAP" id="MF_01343_B">
    <property type="entry name" value="Ribosomal_uS15_B"/>
    <property type="match status" value="1"/>
</dbReference>
<dbReference type="EMBL" id="APHR01000035">
    <property type="protein sequence ID" value="EMR13021.1"/>
    <property type="molecule type" value="Genomic_DNA"/>
</dbReference>
<dbReference type="SMART" id="SM01387">
    <property type="entry name" value="Ribosomal_S15"/>
    <property type="match status" value="1"/>
</dbReference>
<dbReference type="Pfam" id="PF00312">
    <property type="entry name" value="Ribosomal_S15"/>
    <property type="match status" value="1"/>
</dbReference>
<dbReference type="OrthoDB" id="9799262at2"/>
<organism evidence="7 8">
    <name type="scientific">Methylophaga lonarensis MPL</name>
    <dbReference type="NCBI Taxonomy" id="1286106"/>
    <lineage>
        <taxon>Bacteria</taxon>
        <taxon>Pseudomonadati</taxon>
        <taxon>Pseudomonadota</taxon>
        <taxon>Gammaproteobacteria</taxon>
        <taxon>Thiotrichales</taxon>
        <taxon>Piscirickettsiaceae</taxon>
        <taxon>Methylophaga</taxon>
    </lineage>
</organism>
<dbReference type="PROSITE" id="PS00362">
    <property type="entry name" value="RIBOSOMAL_S15"/>
    <property type="match status" value="1"/>
</dbReference>
<dbReference type="PANTHER" id="PTHR23321:SF26">
    <property type="entry name" value="SMALL RIBOSOMAL SUBUNIT PROTEIN US15M"/>
    <property type="match status" value="1"/>
</dbReference>
<dbReference type="GO" id="GO:0019843">
    <property type="term" value="F:rRNA binding"/>
    <property type="evidence" value="ECO:0007669"/>
    <property type="project" value="UniProtKB-UniRule"/>
</dbReference>
<evidence type="ECO:0000256" key="2">
    <source>
        <dbReference type="ARBA" id="ARBA00023274"/>
    </source>
</evidence>